<comment type="cofactor">
    <cofactor evidence="10">
        <name>thiamine diphosphate</name>
        <dbReference type="ChEBI" id="CHEBI:58937"/>
    </cofactor>
    <text evidence="10">Binds 1 thiamine pyrophosphate per subunit.</text>
</comment>
<accession>A0A564VIV2</accession>
<evidence type="ECO:0000313" key="13">
    <source>
        <dbReference type="Proteomes" id="UP000408482"/>
    </source>
</evidence>
<feature type="binding site" evidence="10">
    <location>
        <position position="284"/>
    </location>
    <ligand>
        <name>thiamine diphosphate</name>
        <dbReference type="ChEBI" id="CHEBI:58937"/>
    </ligand>
</feature>
<dbReference type="CDD" id="cd07033">
    <property type="entry name" value="TPP_PYR_DXS_TK_like"/>
    <property type="match status" value="1"/>
</dbReference>
<dbReference type="GO" id="GO:0019288">
    <property type="term" value="P:isopentenyl diphosphate biosynthetic process, methylerythritol 4-phosphate pathway"/>
    <property type="evidence" value="ECO:0007669"/>
    <property type="project" value="TreeGrafter"/>
</dbReference>
<feature type="binding site" evidence="10">
    <location>
        <position position="365"/>
    </location>
    <ligand>
        <name>thiamine diphosphate</name>
        <dbReference type="ChEBI" id="CHEBI:58937"/>
    </ligand>
</feature>
<dbReference type="Gene3D" id="3.40.50.920">
    <property type="match status" value="1"/>
</dbReference>
<dbReference type="EC" id="2.2.1.7" evidence="10"/>
<dbReference type="HAMAP" id="MF_00315">
    <property type="entry name" value="DXP_synth"/>
    <property type="match status" value="1"/>
</dbReference>
<organism evidence="12 13">
    <name type="scientific">Blautia luti</name>
    <dbReference type="NCBI Taxonomy" id="89014"/>
    <lineage>
        <taxon>Bacteria</taxon>
        <taxon>Bacillati</taxon>
        <taxon>Bacillota</taxon>
        <taxon>Clostridia</taxon>
        <taxon>Lachnospirales</taxon>
        <taxon>Lachnospiraceae</taxon>
        <taxon>Blautia</taxon>
    </lineage>
</organism>
<evidence type="ECO:0000256" key="2">
    <source>
        <dbReference type="ARBA" id="ARBA00011081"/>
    </source>
</evidence>
<feature type="binding site" evidence="10">
    <location>
        <position position="173"/>
    </location>
    <ligand>
        <name>Mg(2+)</name>
        <dbReference type="ChEBI" id="CHEBI:18420"/>
    </ligand>
</feature>
<dbReference type="GO" id="GO:0030976">
    <property type="term" value="F:thiamine pyrophosphate binding"/>
    <property type="evidence" value="ECO:0007669"/>
    <property type="project" value="UniProtKB-UniRule"/>
</dbReference>
<evidence type="ECO:0000259" key="11">
    <source>
        <dbReference type="SMART" id="SM00861"/>
    </source>
</evidence>
<dbReference type="InterPro" id="IPR005475">
    <property type="entry name" value="Transketolase-like_Pyr-bd"/>
</dbReference>
<dbReference type="RefSeq" id="WP_186289982.1">
    <property type="nucleotide sequence ID" value="NZ_CABHMX010000005.1"/>
</dbReference>
<dbReference type="GO" id="GO:0000287">
    <property type="term" value="F:magnesium ion binding"/>
    <property type="evidence" value="ECO:0007669"/>
    <property type="project" value="UniProtKB-UniRule"/>
</dbReference>
<evidence type="ECO:0000256" key="9">
    <source>
        <dbReference type="ARBA" id="ARBA00023229"/>
    </source>
</evidence>
<dbReference type="NCBIfam" id="TIGR00204">
    <property type="entry name" value="dxs"/>
    <property type="match status" value="1"/>
</dbReference>
<proteinExistence type="inferred from homology"/>
<dbReference type="Pfam" id="PF13292">
    <property type="entry name" value="DXP_synthase_N"/>
    <property type="match status" value="1"/>
</dbReference>
<feature type="binding site" evidence="10">
    <location>
        <position position="72"/>
    </location>
    <ligand>
        <name>thiamine diphosphate</name>
        <dbReference type="ChEBI" id="CHEBI:58937"/>
    </ligand>
</feature>
<evidence type="ECO:0000313" key="12">
    <source>
        <dbReference type="EMBL" id="VUX32381.1"/>
    </source>
</evidence>
<dbReference type="InterPro" id="IPR033248">
    <property type="entry name" value="Transketolase_C"/>
</dbReference>
<dbReference type="PROSITE" id="PS00802">
    <property type="entry name" value="TRANSKETOLASE_2"/>
    <property type="match status" value="1"/>
</dbReference>
<name>A0A564VIV2_9FIRM</name>
<evidence type="ECO:0000256" key="10">
    <source>
        <dbReference type="HAMAP-Rule" id="MF_00315"/>
    </source>
</evidence>
<dbReference type="Proteomes" id="UP000408482">
    <property type="component" value="Unassembled WGS sequence"/>
</dbReference>
<evidence type="ECO:0000256" key="4">
    <source>
        <dbReference type="ARBA" id="ARBA00022679"/>
    </source>
</evidence>
<dbReference type="SUPFAM" id="SSF52922">
    <property type="entry name" value="TK C-terminal domain-like"/>
    <property type="match status" value="1"/>
</dbReference>
<keyword evidence="6 10" id="KW-0460">Magnesium</keyword>
<dbReference type="SMART" id="SM00861">
    <property type="entry name" value="Transket_pyr"/>
    <property type="match status" value="1"/>
</dbReference>
<feature type="binding site" evidence="10">
    <location>
        <position position="144"/>
    </location>
    <ligand>
        <name>Mg(2+)</name>
        <dbReference type="ChEBI" id="CHEBI:18420"/>
    </ligand>
</feature>
<dbReference type="GO" id="GO:0016114">
    <property type="term" value="P:terpenoid biosynthetic process"/>
    <property type="evidence" value="ECO:0007669"/>
    <property type="project" value="UniProtKB-UniRule"/>
</dbReference>
<dbReference type="Pfam" id="PF02780">
    <property type="entry name" value="Transketolase_C"/>
    <property type="match status" value="1"/>
</dbReference>
<dbReference type="SUPFAM" id="SSF52518">
    <property type="entry name" value="Thiamin diphosphate-binding fold (THDP-binding)"/>
    <property type="match status" value="2"/>
</dbReference>
<dbReference type="UniPathway" id="UPA00064">
    <property type="reaction ID" value="UER00091"/>
</dbReference>
<comment type="similarity">
    <text evidence="2 10">Belongs to the transketolase family. DXPS subfamily.</text>
</comment>
<dbReference type="FunFam" id="3.40.50.970:FF:000005">
    <property type="entry name" value="1-deoxy-D-xylulose-5-phosphate synthase"/>
    <property type="match status" value="1"/>
</dbReference>
<dbReference type="NCBIfam" id="NF003933">
    <property type="entry name" value="PRK05444.2-2"/>
    <property type="match status" value="1"/>
</dbReference>
<feature type="domain" description="Transketolase-like pyrimidine-binding" evidence="11">
    <location>
        <begin position="314"/>
        <end position="479"/>
    </location>
</feature>
<dbReference type="CDD" id="cd02007">
    <property type="entry name" value="TPP_DXS"/>
    <property type="match status" value="1"/>
</dbReference>
<keyword evidence="13" id="KW-1185">Reference proteome</keyword>
<sequence length="628" mass="68816">MILEKIKKPNDIHKVSLEDFPRLAEEIRSFLIQSVSETGGHLASNLGVVELTLALHNVLDLPQDKLIWDVGHQAYTHKILTGRKDGFKDLRKEGGLSGFPKRNESNCDSFDTGHSSNSISAGLGYVRARDLMGEKYHVVSVIGDGALTGGMAYEALNNAAELKTNFIIIINDNNMSISKNVGGMSTYLSALRTAETYTGMKIGVTKTLKKIPHVGTAVVDTVRKTKSSIKQLIIPGMLFENMGLTYLGPVDGHNMRQMMKLFNEAKRVEGPVVVHVLTEKGRGYGPASSHPERFHGTGPFDIQSGRPLAAKTAPTYTDHFSGAICSLAEKNKKVVAITAAMPDGTGLNRFRKKFPERFFDVGIAEEHAVTFAAGMALGGMIPVFAVYSSFLQRGIDQILHDVCMQDLHVIFAIDRAGFVGADGETHHGCFDFSYLSMIPNMTVMAPKNGKELEEMLKFAVEELDGPCAIRYPKGSACTDMEECHEPLKKGRSEVITPGSEIAVLGVGSMVSVCQKVCEEIRNHKIAGATFVNVRFVKPLDTELLDRLSQNHSLLVTVEENVKSGGFGEHVSAYMEACHPEVRVLPLAIPDHFIEHGTVDRQRMKIGLNVQGILDAVEQSWENLVNNRK</sequence>
<dbReference type="Gene3D" id="3.40.50.970">
    <property type="match status" value="2"/>
</dbReference>
<keyword evidence="4 10" id="KW-0808">Transferase</keyword>
<dbReference type="GO" id="GO:0009228">
    <property type="term" value="P:thiamine biosynthetic process"/>
    <property type="evidence" value="ECO:0007669"/>
    <property type="project" value="UniProtKB-UniRule"/>
</dbReference>
<feature type="binding site" evidence="10">
    <location>
        <begin position="113"/>
        <end position="115"/>
    </location>
    <ligand>
        <name>thiamine diphosphate</name>
        <dbReference type="ChEBI" id="CHEBI:58937"/>
    </ligand>
</feature>
<comment type="catalytic activity">
    <reaction evidence="10">
        <text>D-glyceraldehyde 3-phosphate + pyruvate + H(+) = 1-deoxy-D-xylulose 5-phosphate + CO2</text>
        <dbReference type="Rhea" id="RHEA:12605"/>
        <dbReference type="ChEBI" id="CHEBI:15361"/>
        <dbReference type="ChEBI" id="CHEBI:15378"/>
        <dbReference type="ChEBI" id="CHEBI:16526"/>
        <dbReference type="ChEBI" id="CHEBI:57792"/>
        <dbReference type="ChEBI" id="CHEBI:59776"/>
        <dbReference type="EC" id="2.2.1.7"/>
    </reaction>
</comment>
<evidence type="ECO:0000256" key="5">
    <source>
        <dbReference type="ARBA" id="ARBA00022723"/>
    </source>
</evidence>
<evidence type="ECO:0000256" key="1">
    <source>
        <dbReference type="ARBA" id="ARBA00004980"/>
    </source>
</evidence>
<dbReference type="AlphaFoldDB" id="A0A564VIV2"/>
<dbReference type="InterPro" id="IPR049557">
    <property type="entry name" value="Transketolase_CS"/>
</dbReference>
<comment type="pathway">
    <text evidence="1 10">Metabolic intermediate biosynthesis; 1-deoxy-D-xylulose 5-phosphate biosynthesis; 1-deoxy-D-xylulose 5-phosphate from D-glyceraldehyde 3-phosphate and pyruvate: step 1/1.</text>
</comment>
<dbReference type="InterPro" id="IPR009014">
    <property type="entry name" value="Transketo_C/PFOR_II"/>
</dbReference>
<dbReference type="InterPro" id="IPR029061">
    <property type="entry name" value="THDP-binding"/>
</dbReference>
<dbReference type="PANTHER" id="PTHR43322">
    <property type="entry name" value="1-D-DEOXYXYLULOSE 5-PHOSPHATE SYNTHASE-RELATED"/>
    <property type="match status" value="1"/>
</dbReference>
<keyword evidence="7 10" id="KW-0784">Thiamine biosynthesis</keyword>
<keyword evidence="8 10" id="KW-0786">Thiamine pyrophosphate</keyword>
<evidence type="ECO:0000256" key="6">
    <source>
        <dbReference type="ARBA" id="ARBA00022842"/>
    </source>
</evidence>
<feature type="binding site" evidence="10">
    <location>
        <position position="173"/>
    </location>
    <ligand>
        <name>thiamine diphosphate</name>
        <dbReference type="ChEBI" id="CHEBI:58937"/>
    </ligand>
</feature>
<evidence type="ECO:0000256" key="7">
    <source>
        <dbReference type="ARBA" id="ARBA00022977"/>
    </source>
</evidence>
<dbReference type="PROSITE" id="PS00801">
    <property type="entry name" value="TRANSKETOLASE_1"/>
    <property type="match status" value="1"/>
</dbReference>
<evidence type="ECO:0000256" key="8">
    <source>
        <dbReference type="ARBA" id="ARBA00023052"/>
    </source>
</evidence>
<dbReference type="GO" id="GO:0008661">
    <property type="term" value="F:1-deoxy-D-xylulose-5-phosphate synthase activity"/>
    <property type="evidence" value="ECO:0007669"/>
    <property type="project" value="UniProtKB-UniRule"/>
</dbReference>
<protein>
    <recommendedName>
        <fullName evidence="10">1-deoxy-D-xylulose-5-phosphate synthase</fullName>
        <ecNumber evidence="10">2.2.1.7</ecNumber>
    </recommendedName>
    <alternativeName>
        <fullName evidence="10">1-deoxyxylulose-5-phosphate synthase</fullName>
        <shortName evidence="10">DXP synthase</shortName>
        <shortName evidence="10">DXPS</shortName>
    </alternativeName>
</protein>
<reference evidence="12 13" key="1">
    <citation type="submission" date="2019-07" db="EMBL/GenBank/DDBJ databases">
        <authorList>
            <person name="Hibberd C M."/>
            <person name="Gehrig L. J."/>
            <person name="Chang H.-W."/>
            <person name="Venkatesh S."/>
        </authorList>
    </citation>
    <scope>NUCLEOTIDE SEQUENCE [LARGE SCALE GENOMIC DNA]</scope>
    <source>
        <strain evidence="12">Blautia_luti_SSTS_Bg7063</strain>
    </source>
</reference>
<dbReference type="InterPro" id="IPR005477">
    <property type="entry name" value="Dxylulose-5-P_synthase"/>
</dbReference>
<dbReference type="Pfam" id="PF02779">
    <property type="entry name" value="Transket_pyr"/>
    <property type="match status" value="1"/>
</dbReference>
<keyword evidence="5 10" id="KW-0479">Metal-binding</keyword>
<dbReference type="GO" id="GO:0005829">
    <property type="term" value="C:cytosol"/>
    <property type="evidence" value="ECO:0007669"/>
    <property type="project" value="TreeGrafter"/>
</dbReference>
<comment type="cofactor">
    <cofactor evidence="10">
        <name>Mg(2+)</name>
        <dbReference type="ChEBI" id="CHEBI:18420"/>
    </cofactor>
    <text evidence="10">Binds 1 Mg(2+) ion per subunit.</text>
</comment>
<dbReference type="EMBL" id="CABHNW010000020">
    <property type="protein sequence ID" value="VUX32381.1"/>
    <property type="molecule type" value="Genomic_DNA"/>
</dbReference>
<evidence type="ECO:0000256" key="3">
    <source>
        <dbReference type="ARBA" id="ARBA00011738"/>
    </source>
</evidence>
<keyword evidence="9 10" id="KW-0414">Isoprene biosynthesis</keyword>
<gene>
    <name evidence="12" type="primary">dxs_1</name>
    <name evidence="10" type="synonym">dxs</name>
    <name evidence="12" type="ORF">RSSSTS7063_02456</name>
</gene>
<dbReference type="PANTHER" id="PTHR43322:SF5">
    <property type="entry name" value="1-DEOXY-D-XYLULOSE-5-PHOSPHATE SYNTHASE, CHLOROPLASTIC"/>
    <property type="match status" value="1"/>
</dbReference>
<comment type="function">
    <text evidence="10">Catalyzes the acyloin condensation reaction between C atoms 2 and 3 of pyruvate and glyceraldehyde 3-phosphate to yield 1-deoxy-D-xylulose-5-phosphate (DXP).</text>
</comment>
<comment type="subunit">
    <text evidence="3 10">Homodimer.</text>
</comment>
<dbReference type="InterPro" id="IPR020826">
    <property type="entry name" value="Transketolase_BS"/>
</dbReference>
<feature type="binding site" evidence="10">
    <location>
        <begin position="145"/>
        <end position="146"/>
    </location>
    <ligand>
        <name>thiamine diphosphate</name>
        <dbReference type="ChEBI" id="CHEBI:58937"/>
    </ligand>
</feature>